<keyword evidence="2" id="KW-1185">Reference proteome</keyword>
<organism evidence="1 2">
    <name type="scientific">Caerostris extrusa</name>
    <name type="common">Bark spider</name>
    <name type="synonym">Caerostris bankana</name>
    <dbReference type="NCBI Taxonomy" id="172846"/>
    <lineage>
        <taxon>Eukaryota</taxon>
        <taxon>Metazoa</taxon>
        <taxon>Ecdysozoa</taxon>
        <taxon>Arthropoda</taxon>
        <taxon>Chelicerata</taxon>
        <taxon>Arachnida</taxon>
        <taxon>Araneae</taxon>
        <taxon>Araneomorphae</taxon>
        <taxon>Entelegynae</taxon>
        <taxon>Araneoidea</taxon>
        <taxon>Araneidae</taxon>
        <taxon>Caerostris</taxon>
    </lineage>
</organism>
<proteinExistence type="predicted"/>
<comment type="caution">
    <text evidence="1">The sequence shown here is derived from an EMBL/GenBank/DDBJ whole genome shotgun (WGS) entry which is preliminary data.</text>
</comment>
<evidence type="ECO:0000313" key="1">
    <source>
        <dbReference type="EMBL" id="GIY97486.1"/>
    </source>
</evidence>
<protein>
    <submittedName>
        <fullName evidence="1">Uncharacterized protein</fullName>
    </submittedName>
</protein>
<sequence>MPKGKWMPANEDRIRGFSSLTEQNEITFKVEEVKNGSVSFEPRRNFLADNAHPFREKPSKRGRQYIFAPGPAILCYLENIFTLAGS</sequence>
<evidence type="ECO:0000313" key="2">
    <source>
        <dbReference type="Proteomes" id="UP001054945"/>
    </source>
</evidence>
<dbReference type="EMBL" id="BPLR01018163">
    <property type="protein sequence ID" value="GIY97486.1"/>
    <property type="molecule type" value="Genomic_DNA"/>
</dbReference>
<gene>
    <name evidence="1" type="ORF">CEXT_778941</name>
</gene>
<dbReference type="AlphaFoldDB" id="A0AAV4XU19"/>
<dbReference type="Proteomes" id="UP001054945">
    <property type="component" value="Unassembled WGS sequence"/>
</dbReference>
<name>A0AAV4XU19_CAEEX</name>
<accession>A0AAV4XU19</accession>
<reference evidence="1 2" key="1">
    <citation type="submission" date="2021-06" db="EMBL/GenBank/DDBJ databases">
        <title>Caerostris extrusa draft genome.</title>
        <authorList>
            <person name="Kono N."/>
            <person name="Arakawa K."/>
        </authorList>
    </citation>
    <scope>NUCLEOTIDE SEQUENCE [LARGE SCALE GENOMIC DNA]</scope>
</reference>